<dbReference type="InterPro" id="IPR046350">
    <property type="entry name" value="Cystatin_sf"/>
</dbReference>
<sequence>MSKKFISFLTFVLLTILVSLVLLFMRTQDSIYRAEDEAVKLISYDFKVEDVNKFYWSTTDKTYFAVDFNDDKGQQHYAIITQEGGETSYYTKDEIITEDEATSIVLYDMKPDKIVQMRLAQINQEPIWEATIKNNNGTITYYIISAKDGTWIQTIENI</sequence>
<evidence type="ECO:0000313" key="3">
    <source>
        <dbReference type="Proteomes" id="UP000189941"/>
    </source>
</evidence>
<feature type="transmembrane region" description="Helical" evidence="1">
    <location>
        <begin position="6"/>
        <end position="25"/>
    </location>
</feature>
<proteinExistence type="predicted"/>
<name>A0A1T4JZN4_9LACT</name>
<dbReference type="SUPFAM" id="SSF54403">
    <property type="entry name" value="Cystatin/monellin"/>
    <property type="match status" value="2"/>
</dbReference>
<reference evidence="3" key="1">
    <citation type="submission" date="2017-02" db="EMBL/GenBank/DDBJ databases">
        <authorList>
            <person name="Varghese N."/>
            <person name="Submissions S."/>
        </authorList>
    </citation>
    <scope>NUCLEOTIDE SEQUENCE [LARGE SCALE GENOMIC DNA]</scope>
    <source>
        <strain evidence="3">DSM 15739</strain>
    </source>
</reference>
<accession>A0A1T4JZN4</accession>
<organism evidence="2 3">
    <name type="scientific">Globicatella sulfidifaciens DSM 15739</name>
    <dbReference type="NCBI Taxonomy" id="1121925"/>
    <lineage>
        <taxon>Bacteria</taxon>
        <taxon>Bacillati</taxon>
        <taxon>Bacillota</taxon>
        <taxon>Bacilli</taxon>
        <taxon>Lactobacillales</taxon>
        <taxon>Aerococcaceae</taxon>
        <taxon>Globicatella</taxon>
    </lineage>
</organism>
<dbReference type="Gene3D" id="3.10.450.40">
    <property type="match status" value="2"/>
</dbReference>
<gene>
    <name evidence="2" type="ORF">SAMN02746011_00480</name>
</gene>
<dbReference type="Proteomes" id="UP000189941">
    <property type="component" value="Unassembled WGS sequence"/>
</dbReference>
<dbReference type="AlphaFoldDB" id="A0A1T4JZN4"/>
<keyword evidence="1" id="KW-1133">Transmembrane helix</keyword>
<keyword evidence="3" id="KW-1185">Reference proteome</keyword>
<dbReference type="OrthoDB" id="2242521at2"/>
<dbReference type="RefSeq" id="WP_078755314.1">
    <property type="nucleotide sequence ID" value="NZ_FUWO01000003.1"/>
</dbReference>
<keyword evidence="1" id="KW-0472">Membrane</keyword>
<dbReference type="STRING" id="1121925.SAMN02746011_00480"/>
<protein>
    <submittedName>
        <fullName evidence="2">Uncharacterized protein YpmB</fullName>
    </submittedName>
</protein>
<dbReference type="EMBL" id="FUWO01000003">
    <property type="protein sequence ID" value="SJZ35631.1"/>
    <property type="molecule type" value="Genomic_DNA"/>
</dbReference>
<evidence type="ECO:0000256" key="1">
    <source>
        <dbReference type="SAM" id="Phobius"/>
    </source>
</evidence>
<evidence type="ECO:0000313" key="2">
    <source>
        <dbReference type="EMBL" id="SJZ35631.1"/>
    </source>
</evidence>
<keyword evidence="1" id="KW-0812">Transmembrane</keyword>